<gene>
    <name evidence="9" type="ORF">P8T11_25230</name>
</gene>
<evidence type="ECO:0000256" key="5">
    <source>
        <dbReference type="ARBA" id="ARBA00023124"/>
    </source>
</evidence>
<organism evidence="9 10">
    <name type="scientific">Achromobacter spanius</name>
    <dbReference type="NCBI Taxonomy" id="217203"/>
    <lineage>
        <taxon>Bacteria</taxon>
        <taxon>Pseudomonadati</taxon>
        <taxon>Pseudomonadota</taxon>
        <taxon>Betaproteobacteria</taxon>
        <taxon>Burkholderiales</taxon>
        <taxon>Alcaligenaceae</taxon>
        <taxon>Achromobacter</taxon>
    </lineage>
</organism>
<evidence type="ECO:0000256" key="6">
    <source>
        <dbReference type="ARBA" id="ARBA00023125"/>
    </source>
</evidence>
<proteinExistence type="inferred from homology"/>
<keyword evidence="3" id="KW-0227">DNA damage</keyword>
<dbReference type="InterPro" id="IPR036590">
    <property type="entry name" value="SRAP-like"/>
</dbReference>
<evidence type="ECO:0000256" key="3">
    <source>
        <dbReference type="ARBA" id="ARBA00022763"/>
    </source>
</evidence>
<evidence type="ECO:0000256" key="2">
    <source>
        <dbReference type="ARBA" id="ARBA00022670"/>
    </source>
</evidence>
<dbReference type="PANTHER" id="PTHR13604:SF0">
    <property type="entry name" value="ABASIC SITE PROCESSING PROTEIN HMCES"/>
    <property type="match status" value="1"/>
</dbReference>
<dbReference type="SUPFAM" id="SSF143081">
    <property type="entry name" value="BB1717-like"/>
    <property type="match status" value="1"/>
</dbReference>
<evidence type="ECO:0000256" key="1">
    <source>
        <dbReference type="ARBA" id="ARBA00008136"/>
    </source>
</evidence>
<keyword evidence="2 8" id="KW-0645">Protease</keyword>
<dbReference type="Gene3D" id="3.90.1680.10">
    <property type="entry name" value="SOS response associated peptidase-like"/>
    <property type="match status" value="1"/>
</dbReference>
<keyword evidence="4 8" id="KW-0378">Hydrolase</keyword>
<accession>A0ABY8GSI9</accession>
<evidence type="ECO:0000256" key="7">
    <source>
        <dbReference type="ARBA" id="ARBA00023239"/>
    </source>
</evidence>
<evidence type="ECO:0000313" key="10">
    <source>
        <dbReference type="Proteomes" id="UP001214170"/>
    </source>
</evidence>
<evidence type="ECO:0000256" key="8">
    <source>
        <dbReference type="RuleBase" id="RU364100"/>
    </source>
</evidence>
<comment type="similarity">
    <text evidence="1 8">Belongs to the SOS response-associated peptidase family.</text>
</comment>
<dbReference type="Proteomes" id="UP001214170">
    <property type="component" value="Chromosome"/>
</dbReference>
<keyword evidence="5" id="KW-0190">Covalent protein-DNA linkage</keyword>
<evidence type="ECO:0000313" key="9">
    <source>
        <dbReference type="EMBL" id="WFP07576.1"/>
    </source>
</evidence>
<dbReference type="RefSeq" id="WP_268079494.1">
    <property type="nucleotide sequence ID" value="NZ_CP106885.1"/>
</dbReference>
<sequence length="229" mass="25924">MCSHYQTLKDAELLLKKFGVRDKTAAIGKYDMWPRYQGVFVRRPVEHDAGDEAVPEREAVAGRWGLISAMTKPDGLDKVGKLSTFNARSETARKSFTFGNAWRRAQHCIIPADAIFEPDHREETKARFQTDKSVPTRFTRADGAPLGIAGIWDRYRDEAGQWQESYTMLTINADNDPLFRLYHQPGKEKRMVVILPEGAYGDWLTAPVEATRDLLVPIPSDKLVATPMK</sequence>
<dbReference type="Pfam" id="PF02586">
    <property type="entry name" value="SRAP"/>
    <property type="match status" value="1"/>
</dbReference>
<dbReference type="InterPro" id="IPR003738">
    <property type="entry name" value="SRAP"/>
</dbReference>
<protein>
    <recommendedName>
        <fullName evidence="8">Abasic site processing protein</fullName>
        <ecNumber evidence="8">3.4.-.-</ecNumber>
    </recommendedName>
</protein>
<dbReference type="EMBL" id="CP121261">
    <property type="protein sequence ID" value="WFP07576.1"/>
    <property type="molecule type" value="Genomic_DNA"/>
</dbReference>
<evidence type="ECO:0000256" key="4">
    <source>
        <dbReference type="ARBA" id="ARBA00022801"/>
    </source>
</evidence>
<reference evidence="9 10" key="1">
    <citation type="submission" date="2023-03" db="EMBL/GenBank/DDBJ databases">
        <title>Achromobacter spanius LIG8.</title>
        <authorList>
            <person name="Shrestha S."/>
        </authorList>
    </citation>
    <scope>NUCLEOTIDE SEQUENCE [LARGE SCALE GENOMIC DNA]</scope>
    <source>
        <strain evidence="9 10">LIG8</strain>
    </source>
</reference>
<dbReference type="EC" id="3.4.-.-" evidence="8"/>
<name>A0ABY8GSI9_9BURK</name>
<keyword evidence="10" id="KW-1185">Reference proteome</keyword>
<keyword evidence="7" id="KW-0456">Lyase</keyword>
<dbReference type="PANTHER" id="PTHR13604">
    <property type="entry name" value="DC12-RELATED"/>
    <property type="match status" value="1"/>
</dbReference>
<keyword evidence="6" id="KW-0238">DNA-binding</keyword>